<feature type="region of interest" description="Disordered" evidence="1">
    <location>
        <begin position="1"/>
        <end position="86"/>
    </location>
</feature>
<proteinExistence type="predicted"/>
<evidence type="ECO:0000313" key="3">
    <source>
        <dbReference type="Proteomes" id="UP001337655"/>
    </source>
</evidence>
<organism evidence="2 3">
    <name type="scientific">Saxophila tyrrhenica</name>
    <dbReference type="NCBI Taxonomy" id="1690608"/>
    <lineage>
        <taxon>Eukaryota</taxon>
        <taxon>Fungi</taxon>
        <taxon>Dikarya</taxon>
        <taxon>Ascomycota</taxon>
        <taxon>Pezizomycotina</taxon>
        <taxon>Dothideomycetes</taxon>
        <taxon>Dothideomycetidae</taxon>
        <taxon>Mycosphaerellales</taxon>
        <taxon>Extremaceae</taxon>
        <taxon>Saxophila</taxon>
    </lineage>
</organism>
<dbReference type="EMBL" id="JAVRRT010000001">
    <property type="protein sequence ID" value="KAK5175700.1"/>
    <property type="molecule type" value="Genomic_DNA"/>
</dbReference>
<dbReference type="AlphaFoldDB" id="A0AAV9PTN3"/>
<accession>A0AAV9PTN3</accession>
<dbReference type="RefSeq" id="XP_064664338.1">
    <property type="nucleotide sequence ID" value="XM_064798104.1"/>
</dbReference>
<feature type="compositionally biased region" description="Polar residues" evidence="1">
    <location>
        <begin position="17"/>
        <end position="35"/>
    </location>
</feature>
<evidence type="ECO:0000256" key="1">
    <source>
        <dbReference type="SAM" id="MobiDB-lite"/>
    </source>
</evidence>
<gene>
    <name evidence="2" type="ORF">LTR77_000839</name>
</gene>
<sequence>MTAKVLTPAKPAVATRATETATKVPSPAEKTTQPPTKKRKLAAASPKPSPTIKVISRKAEAPKAPRAPRTRKSKAAPSTPPAPAPVKLSLPLLNKIRQVHAFLARRAGVTLECDSENKNLISVPQLDLVGAIERMWWHWETFDEEFSGIETVREAIVDDTIQRMVGDGVEKFGWVTIDIDVHSAFERRIKEKIPGWYGLEAINLVAVELRLMKEQMMKEALGSDLKFLGNEHEKENVPTSLANTYAHSDVGTAQDESKEENLSRKRRAVSI</sequence>
<feature type="region of interest" description="Disordered" evidence="1">
    <location>
        <begin position="239"/>
        <end position="271"/>
    </location>
</feature>
<dbReference type="GeneID" id="89922189"/>
<keyword evidence="3" id="KW-1185">Reference proteome</keyword>
<evidence type="ECO:0000313" key="2">
    <source>
        <dbReference type="EMBL" id="KAK5175700.1"/>
    </source>
</evidence>
<dbReference type="Proteomes" id="UP001337655">
    <property type="component" value="Unassembled WGS sequence"/>
</dbReference>
<reference evidence="2 3" key="1">
    <citation type="submission" date="2023-08" db="EMBL/GenBank/DDBJ databases">
        <title>Black Yeasts Isolated from many extreme environments.</title>
        <authorList>
            <person name="Coleine C."/>
            <person name="Stajich J.E."/>
            <person name="Selbmann L."/>
        </authorList>
    </citation>
    <scope>NUCLEOTIDE SEQUENCE [LARGE SCALE GENOMIC DNA]</scope>
    <source>
        <strain evidence="2 3">CCFEE 5935</strain>
    </source>
</reference>
<protein>
    <submittedName>
        <fullName evidence="2">Uncharacterized protein</fullName>
    </submittedName>
</protein>
<name>A0AAV9PTN3_9PEZI</name>
<comment type="caution">
    <text evidence="2">The sequence shown here is derived from an EMBL/GenBank/DDBJ whole genome shotgun (WGS) entry which is preliminary data.</text>
</comment>